<keyword evidence="2" id="KW-1185">Reference proteome</keyword>
<comment type="caution">
    <text evidence="1">The sequence shown here is derived from an EMBL/GenBank/DDBJ whole genome shotgun (WGS) entry which is preliminary data.</text>
</comment>
<evidence type="ECO:0000313" key="1">
    <source>
        <dbReference type="EMBL" id="KAB5491754.1"/>
    </source>
</evidence>
<organism evidence="1 2">
    <name type="scientific">Flagellimonas hadalis</name>
    <dbReference type="NCBI Taxonomy" id="2597517"/>
    <lineage>
        <taxon>Bacteria</taxon>
        <taxon>Pseudomonadati</taxon>
        <taxon>Bacteroidota</taxon>
        <taxon>Flavobacteriia</taxon>
        <taxon>Flavobacteriales</taxon>
        <taxon>Flavobacteriaceae</taxon>
        <taxon>Flagellimonas</taxon>
    </lineage>
</organism>
<dbReference type="Proteomes" id="UP000319204">
    <property type="component" value="Unassembled WGS sequence"/>
</dbReference>
<name>A0A5N5IU60_9FLAO</name>
<sequence>MKKRFNAYDKTTDEFLDNILVVCPNCGNKAIVRLKNTHEKDTKMSCTFCGANKYYVDVPKEKYVSERSGLVHEIEDVILGKNIDPYFHLPLWLQKETSKGIVWAYNYEHLEYMENHIGAELRYRDATHNHFRSLGAILPKWMTAQKNRKEVLNTIKMLKQKK</sequence>
<dbReference type="EMBL" id="VNIK02000001">
    <property type="protein sequence ID" value="KAB5491754.1"/>
    <property type="molecule type" value="Genomic_DNA"/>
</dbReference>
<dbReference type="OrthoDB" id="707631at2"/>
<protein>
    <recommendedName>
        <fullName evidence="3">TFIIB-type zinc ribbon-containing protein</fullName>
    </recommendedName>
</protein>
<proteinExistence type="predicted"/>
<dbReference type="RefSeq" id="WP_151888901.1">
    <property type="nucleotide sequence ID" value="NZ_VNIK02000001.1"/>
</dbReference>
<reference evidence="1" key="1">
    <citation type="submission" date="2019-10" db="EMBL/GenBank/DDBJ databases">
        <title>Muricauda hadale sp. nov., a piezophilic bacterium isolated from hadopelagic water of the Mariana Trench.</title>
        <authorList>
            <person name="Wei Y."/>
        </authorList>
    </citation>
    <scope>NUCLEOTIDE SEQUENCE [LARGE SCALE GENOMIC DNA]</scope>
    <source>
        <strain evidence="1">MT-229</strain>
    </source>
</reference>
<evidence type="ECO:0000313" key="2">
    <source>
        <dbReference type="Proteomes" id="UP000319204"/>
    </source>
</evidence>
<gene>
    <name evidence="1" type="ORF">FOT42_002040</name>
</gene>
<evidence type="ECO:0008006" key="3">
    <source>
        <dbReference type="Google" id="ProtNLM"/>
    </source>
</evidence>
<accession>A0A5N5IU60</accession>
<dbReference type="AlphaFoldDB" id="A0A5N5IU60"/>